<proteinExistence type="predicted"/>
<dbReference type="AlphaFoldDB" id="A0A016WP93"/>
<dbReference type="Proteomes" id="UP000024635">
    <property type="component" value="Unassembled WGS sequence"/>
</dbReference>
<reference evidence="2" key="1">
    <citation type="journal article" date="2015" name="Nat. Genet.">
        <title>The genome and transcriptome of the zoonotic hookworm Ancylostoma ceylanicum identify infection-specific gene families.</title>
        <authorList>
            <person name="Schwarz E.M."/>
            <person name="Hu Y."/>
            <person name="Antoshechkin I."/>
            <person name="Miller M.M."/>
            <person name="Sternberg P.W."/>
            <person name="Aroian R.V."/>
        </authorList>
    </citation>
    <scope>NUCLEOTIDE SEQUENCE</scope>
    <source>
        <strain evidence="2">HY135</strain>
    </source>
</reference>
<evidence type="ECO:0000313" key="1">
    <source>
        <dbReference type="EMBL" id="EYC41475.1"/>
    </source>
</evidence>
<sequence length="95" mass="10840">MVELMSRLLAPRIVSIINSSLLNTTEKGGIFKGYVNMFDLVIGDEGLRIPEPVFMAIASRLESWAHPHRGRLPVRTLCEMFTGCQYSLLWSKEYH</sequence>
<protein>
    <submittedName>
        <fullName evidence="1">Uncharacterized protein</fullName>
    </submittedName>
</protein>
<keyword evidence="2" id="KW-1185">Reference proteome</keyword>
<organism evidence="1 2">
    <name type="scientific">Ancylostoma ceylanicum</name>
    <dbReference type="NCBI Taxonomy" id="53326"/>
    <lineage>
        <taxon>Eukaryota</taxon>
        <taxon>Metazoa</taxon>
        <taxon>Ecdysozoa</taxon>
        <taxon>Nematoda</taxon>
        <taxon>Chromadorea</taxon>
        <taxon>Rhabditida</taxon>
        <taxon>Rhabditina</taxon>
        <taxon>Rhabditomorpha</taxon>
        <taxon>Strongyloidea</taxon>
        <taxon>Ancylostomatidae</taxon>
        <taxon>Ancylostomatinae</taxon>
        <taxon>Ancylostoma</taxon>
    </lineage>
</organism>
<name>A0A016WP93_9BILA</name>
<gene>
    <name evidence="1" type="primary">Acey_s0568.g60</name>
    <name evidence="1" type="ORF">Y032_0568g60</name>
</gene>
<comment type="caution">
    <text evidence="1">The sequence shown here is derived from an EMBL/GenBank/DDBJ whole genome shotgun (WGS) entry which is preliminary data.</text>
</comment>
<dbReference type="EMBL" id="JARK01000168">
    <property type="protein sequence ID" value="EYC41475.1"/>
    <property type="molecule type" value="Genomic_DNA"/>
</dbReference>
<evidence type="ECO:0000313" key="2">
    <source>
        <dbReference type="Proteomes" id="UP000024635"/>
    </source>
</evidence>
<accession>A0A016WP93</accession>
<dbReference type="OrthoDB" id="5864494at2759"/>